<dbReference type="EMBL" id="HBIN01016161">
    <property type="protein sequence ID" value="CAE0442157.1"/>
    <property type="molecule type" value="Transcribed_RNA"/>
</dbReference>
<reference evidence="2" key="1">
    <citation type="submission" date="2021-01" db="EMBL/GenBank/DDBJ databases">
        <authorList>
            <person name="Corre E."/>
            <person name="Pelletier E."/>
            <person name="Niang G."/>
            <person name="Scheremetjew M."/>
            <person name="Finn R."/>
            <person name="Kale V."/>
            <person name="Holt S."/>
            <person name="Cochrane G."/>
            <person name="Meng A."/>
            <person name="Brown T."/>
            <person name="Cohen L."/>
        </authorList>
    </citation>
    <scope>NUCLEOTIDE SEQUENCE</scope>
    <source>
        <strain evidence="2">GSBS06</strain>
    </source>
</reference>
<evidence type="ECO:0008006" key="3">
    <source>
        <dbReference type="Google" id="ProtNLM"/>
    </source>
</evidence>
<evidence type="ECO:0000313" key="2">
    <source>
        <dbReference type="EMBL" id="CAE0442158.1"/>
    </source>
</evidence>
<name>A0A6S8E4M6_9STRA</name>
<dbReference type="EMBL" id="HBIN01016162">
    <property type="protein sequence ID" value="CAE0442158.1"/>
    <property type="molecule type" value="Transcribed_RNA"/>
</dbReference>
<protein>
    <recommendedName>
        <fullName evidence="3">P53 and DNA damage-regulated protein 1</fullName>
    </recommendedName>
</protein>
<proteinExistence type="predicted"/>
<accession>A0A6S8E4M6</accession>
<dbReference type="AlphaFoldDB" id="A0A6S8E4M6"/>
<sequence>MSKEIEVAATVELLVWEAEQAAERLESYRQKESLNSDTLRELRYGNLNVNSTNAYKPWVCVGNWYIKLSPPEVERLLMQNQAEIQVLKKESKQDLLKAQQALQKIRVEN</sequence>
<evidence type="ECO:0000313" key="1">
    <source>
        <dbReference type="EMBL" id="CAE0442157.1"/>
    </source>
</evidence>
<gene>
    <name evidence="1" type="ORF">ASTO00021_LOCUS12271</name>
    <name evidence="2" type="ORF">ASTO00021_LOCUS12272</name>
</gene>
<organism evidence="2">
    <name type="scientific">Aplanochytrium stocchinoi</name>
    <dbReference type="NCBI Taxonomy" id="215587"/>
    <lineage>
        <taxon>Eukaryota</taxon>
        <taxon>Sar</taxon>
        <taxon>Stramenopiles</taxon>
        <taxon>Bigyra</taxon>
        <taxon>Labyrinthulomycetes</taxon>
        <taxon>Thraustochytrida</taxon>
        <taxon>Thraustochytriidae</taxon>
        <taxon>Aplanochytrium</taxon>
    </lineage>
</organism>